<proteinExistence type="predicted"/>
<protein>
    <submittedName>
        <fullName evidence="1">Predicted protein</fullName>
    </submittedName>
</protein>
<dbReference type="GeneID" id="13290502"/>
<gene>
    <name evidence="1" type="ORF">LEMA_P012430.1</name>
</gene>
<dbReference type="HOGENOM" id="CLU_2320842_0_0_1"/>
<name>E5ADA4_LEPMJ</name>
<dbReference type="Proteomes" id="UP000002668">
    <property type="component" value="Genome"/>
</dbReference>
<sequence length="99" mass="10625">MSSTYAAIPRPGKEETTVVSPIRNLSIHPSIGHNNSSHALDMSSTEVFHHGHGPTDGETYWFCGECREGPYGSWIPCCLNCGHQGGAYCAAGTCIVESR</sequence>
<dbReference type="InParanoid" id="E5ADA4"/>
<organism evidence="1 2">
    <name type="scientific">Leptosphaeria maculans (strain JN3 / isolate v23.1.3 / race Av1-4-5-6-7-8)</name>
    <name type="common">Blackleg fungus</name>
    <name type="synonym">Phoma lingam</name>
    <dbReference type="NCBI Taxonomy" id="985895"/>
    <lineage>
        <taxon>Eukaryota</taxon>
        <taxon>Fungi</taxon>
        <taxon>Dikarya</taxon>
        <taxon>Ascomycota</taxon>
        <taxon>Pezizomycotina</taxon>
        <taxon>Dothideomycetes</taxon>
        <taxon>Pleosporomycetidae</taxon>
        <taxon>Pleosporales</taxon>
        <taxon>Pleosporineae</taxon>
        <taxon>Leptosphaeriaceae</taxon>
        <taxon>Plenodomus</taxon>
        <taxon>Plenodomus lingam/Leptosphaeria maculans species complex</taxon>
    </lineage>
</organism>
<keyword evidence="2" id="KW-1185">Reference proteome</keyword>
<dbReference type="EMBL" id="FP929139">
    <property type="protein sequence ID" value="CBY02456.1"/>
    <property type="molecule type" value="Genomic_DNA"/>
</dbReference>
<accession>E5ADA4</accession>
<dbReference type="VEuPathDB" id="FungiDB:LEMA_P012430.1"/>
<reference evidence="2" key="1">
    <citation type="journal article" date="2011" name="Nat. Commun.">
        <title>Effector diversification within compartments of the Leptosphaeria maculans genome affected by Repeat-Induced Point mutations.</title>
        <authorList>
            <person name="Rouxel T."/>
            <person name="Grandaubert J."/>
            <person name="Hane J.K."/>
            <person name="Hoede C."/>
            <person name="van de Wouw A.P."/>
            <person name="Couloux A."/>
            <person name="Dominguez V."/>
            <person name="Anthouard V."/>
            <person name="Bally P."/>
            <person name="Bourras S."/>
            <person name="Cozijnsen A.J."/>
            <person name="Ciuffetti L.M."/>
            <person name="Degrave A."/>
            <person name="Dilmaghani A."/>
            <person name="Duret L."/>
            <person name="Fudal I."/>
            <person name="Goodwin S.B."/>
            <person name="Gout L."/>
            <person name="Glaser N."/>
            <person name="Linglin J."/>
            <person name="Kema G.H.J."/>
            <person name="Lapalu N."/>
            <person name="Lawrence C.B."/>
            <person name="May K."/>
            <person name="Meyer M."/>
            <person name="Ollivier B."/>
            <person name="Poulain J."/>
            <person name="Schoch C.L."/>
            <person name="Simon A."/>
            <person name="Spatafora J.W."/>
            <person name="Stachowiak A."/>
            <person name="Turgeon B.G."/>
            <person name="Tyler B.M."/>
            <person name="Vincent D."/>
            <person name="Weissenbach J."/>
            <person name="Amselem J."/>
            <person name="Quesneville H."/>
            <person name="Oliver R.P."/>
            <person name="Wincker P."/>
            <person name="Balesdent M.-H."/>
            <person name="Howlett B.J."/>
        </authorList>
    </citation>
    <scope>NUCLEOTIDE SEQUENCE [LARGE SCALE GENOMIC DNA]</scope>
    <source>
        <strain evidence="2">JN3 / isolate v23.1.3 / race Av1-4-5-6-7-8</strain>
    </source>
</reference>
<dbReference type="RefSeq" id="XP_003845935.1">
    <property type="nucleotide sequence ID" value="XM_003845887.1"/>
</dbReference>
<evidence type="ECO:0000313" key="1">
    <source>
        <dbReference type="EMBL" id="CBY02456.1"/>
    </source>
</evidence>
<evidence type="ECO:0000313" key="2">
    <source>
        <dbReference type="Proteomes" id="UP000002668"/>
    </source>
</evidence>
<dbReference type="AlphaFoldDB" id="E5ADA4"/>
<dbReference type="OrthoDB" id="3800275at2759"/>